<sequence length="260" mass="29944">MPQTSLDAINYALFTLEFIVNVMFVPFALMMFYICISQKNLHVNFRTTLFLVTLGYLIMDLVRASIIVSRMCCVGLRNVAFIMASMCISMFAWLFMIIERAFASVFVRVYENRSSGCIGPMISVILVALVVIVVFNKSMYEKRHQSRIHLANRYQLDENLRAGWYLIPVAVNDVLTKAVFVLLLCYSVFFTGIPLGQDTTHLSHAYDLLSAYQRIFFALALTLRSEKFDHIMKRNKRTTKVIDQQAAAASHYFDDLKHLW</sequence>
<evidence type="ECO:0000313" key="3">
    <source>
        <dbReference type="Proteomes" id="UP000271162"/>
    </source>
</evidence>
<evidence type="ECO:0000313" key="4">
    <source>
        <dbReference type="WBParaSite" id="NBR_0000679001-mRNA-1"/>
    </source>
</evidence>
<proteinExistence type="predicted"/>
<feature type="transmembrane region" description="Helical" evidence="1">
    <location>
        <begin position="79"/>
        <end position="98"/>
    </location>
</feature>
<dbReference type="EMBL" id="UYSL01019831">
    <property type="protein sequence ID" value="VDL70380.1"/>
    <property type="molecule type" value="Genomic_DNA"/>
</dbReference>
<keyword evidence="1" id="KW-0472">Membrane</keyword>
<name>A0A0N4XVG5_NIPBR</name>
<keyword evidence="1" id="KW-1133">Transmembrane helix</keyword>
<dbReference type="AlphaFoldDB" id="A0A0N4XVG5"/>
<evidence type="ECO:0000313" key="2">
    <source>
        <dbReference type="EMBL" id="VDL70380.1"/>
    </source>
</evidence>
<feature type="transmembrane region" description="Helical" evidence="1">
    <location>
        <begin position="205"/>
        <end position="223"/>
    </location>
</feature>
<accession>A0A0N4XVG5</accession>
<feature type="transmembrane region" description="Helical" evidence="1">
    <location>
        <begin position="174"/>
        <end position="193"/>
    </location>
</feature>
<dbReference type="PANTHER" id="PTHR47521:SF7">
    <property type="entry name" value="SERPENTINE RECEPTOR CLASS EPSILON-6"/>
    <property type="match status" value="1"/>
</dbReference>
<evidence type="ECO:0000256" key="1">
    <source>
        <dbReference type="SAM" id="Phobius"/>
    </source>
</evidence>
<dbReference type="InterPro" id="IPR052860">
    <property type="entry name" value="NRL-GPCR1"/>
</dbReference>
<dbReference type="OMA" id="NFIIMGM"/>
<reference evidence="4" key="1">
    <citation type="submission" date="2017-02" db="UniProtKB">
        <authorList>
            <consortium name="WormBaseParasite"/>
        </authorList>
    </citation>
    <scope>IDENTIFICATION</scope>
</reference>
<feature type="transmembrane region" description="Helical" evidence="1">
    <location>
        <begin position="48"/>
        <end position="67"/>
    </location>
</feature>
<dbReference type="WBParaSite" id="NBR_0000679001-mRNA-1">
    <property type="protein sequence ID" value="NBR_0000679001-mRNA-1"/>
    <property type="gene ID" value="NBR_0000679001"/>
</dbReference>
<dbReference type="Proteomes" id="UP000271162">
    <property type="component" value="Unassembled WGS sequence"/>
</dbReference>
<gene>
    <name evidence="2" type="ORF">NBR_LOCUS6791</name>
</gene>
<organism evidence="4">
    <name type="scientific">Nippostrongylus brasiliensis</name>
    <name type="common">Rat hookworm</name>
    <dbReference type="NCBI Taxonomy" id="27835"/>
    <lineage>
        <taxon>Eukaryota</taxon>
        <taxon>Metazoa</taxon>
        <taxon>Ecdysozoa</taxon>
        <taxon>Nematoda</taxon>
        <taxon>Chromadorea</taxon>
        <taxon>Rhabditida</taxon>
        <taxon>Rhabditina</taxon>
        <taxon>Rhabditomorpha</taxon>
        <taxon>Strongyloidea</taxon>
        <taxon>Heligmosomidae</taxon>
        <taxon>Nippostrongylus</taxon>
    </lineage>
</organism>
<dbReference type="PANTHER" id="PTHR47521">
    <property type="entry name" value="SERPENTINE RECEPTOR, CLASS E (EPSILON)-RELATED"/>
    <property type="match status" value="1"/>
</dbReference>
<feature type="transmembrane region" description="Helical" evidence="1">
    <location>
        <begin position="118"/>
        <end position="135"/>
    </location>
</feature>
<reference evidence="2 3" key="2">
    <citation type="submission" date="2018-11" db="EMBL/GenBank/DDBJ databases">
        <authorList>
            <consortium name="Pathogen Informatics"/>
        </authorList>
    </citation>
    <scope>NUCLEOTIDE SEQUENCE [LARGE SCALE GENOMIC DNA]</scope>
</reference>
<feature type="transmembrane region" description="Helical" evidence="1">
    <location>
        <begin position="12"/>
        <end position="36"/>
    </location>
</feature>
<keyword evidence="1" id="KW-0812">Transmembrane</keyword>
<protein>
    <submittedName>
        <fullName evidence="4">G protein-coupled receptor</fullName>
    </submittedName>
</protein>
<keyword evidence="3" id="KW-1185">Reference proteome</keyword>